<dbReference type="InterPro" id="IPR035891">
    <property type="entry name" value="CheY-binding_CheA"/>
</dbReference>
<dbReference type="EMBL" id="LWAE01000005">
    <property type="protein sequence ID" value="KZL90355.1"/>
    <property type="molecule type" value="Genomic_DNA"/>
</dbReference>
<dbReference type="SUPFAM" id="SSF47384">
    <property type="entry name" value="Homodimeric domain of signal transducing histidine kinase"/>
    <property type="match status" value="1"/>
</dbReference>
<keyword evidence="10" id="KW-0418">Kinase</keyword>
<protein>
    <recommendedName>
        <fullName evidence="4">Chemotaxis protein CheA</fullName>
        <ecNumber evidence="3">2.7.13.3</ecNumber>
    </recommendedName>
</protein>
<dbReference type="STRING" id="1121326.CLMAG_41260"/>
<comment type="function">
    <text evidence="13">Involved in the transmission of sensory signals from the chemoreceptors to the flagellar motors. CheA is autophosphorylated; it can transfer its phosphate group to either CheB or CheY.</text>
</comment>
<feature type="domain" description="Histidine kinase" evidence="16">
    <location>
        <begin position="347"/>
        <end position="551"/>
    </location>
</feature>
<evidence type="ECO:0000256" key="4">
    <source>
        <dbReference type="ARBA" id="ARBA00021495"/>
    </source>
</evidence>
<dbReference type="InterPro" id="IPR008207">
    <property type="entry name" value="Sig_transdc_His_kin_Hpt_dom"/>
</dbReference>
<keyword evidence="9" id="KW-0547">Nucleotide-binding</keyword>
<keyword evidence="8 19" id="KW-0808">Transferase</keyword>
<evidence type="ECO:0000256" key="15">
    <source>
        <dbReference type="SAM" id="MobiDB-lite"/>
    </source>
</evidence>
<dbReference type="GO" id="GO:0000155">
    <property type="term" value="F:phosphorelay sensor kinase activity"/>
    <property type="evidence" value="ECO:0007669"/>
    <property type="project" value="InterPro"/>
</dbReference>
<reference evidence="19 20" key="1">
    <citation type="submission" date="2016-04" db="EMBL/GenBank/DDBJ databases">
        <title>Genome sequence of Clostridium magnum DSM 2767.</title>
        <authorList>
            <person name="Poehlein A."/>
            <person name="Uhlig R."/>
            <person name="Fischer R."/>
            <person name="Bahl H."/>
            <person name="Daniel R."/>
        </authorList>
    </citation>
    <scope>NUCLEOTIDE SEQUENCE [LARGE SCALE GENOMIC DNA]</scope>
    <source>
        <strain evidence="19 20">DSM 2767</strain>
    </source>
</reference>
<evidence type="ECO:0000256" key="6">
    <source>
        <dbReference type="ARBA" id="ARBA00022500"/>
    </source>
</evidence>
<feature type="modified residue" description="Phosphohistidine" evidence="14">
    <location>
        <position position="51"/>
    </location>
</feature>
<evidence type="ECO:0000256" key="8">
    <source>
        <dbReference type="ARBA" id="ARBA00022679"/>
    </source>
</evidence>
<proteinExistence type="predicted"/>
<dbReference type="InterPro" id="IPR010808">
    <property type="entry name" value="CheA_P2-bd"/>
</dbReference>
<evidence type="ECO:0000256" key="14">
    <source>
        <dbReference type="PROSITE-ProRule" id="PRU00110"/>
    </source>
</evidence>
<dbReference type="CDD" id="cd00088">
    <property type="entry name" value="HPT"/>
    <property type="match status" value="1"/>
</dbReference>
<accession>A0A161WFE0</accession>
<dbReference type="OrthoDB" id="9803176at2"/>
<evidence type="ECO:0000256" key="5">
    <source>
        <dbReference type="ARBA" id="ARBA00022490"/>
    </source>
</evidence>
<dbReference type="PATRIC" id="fig|1121326.3.peg.4181"/>
<evidence type="ECO:0000259" key="17">
    <source>
        <dbReference type="PROSITE" id="PS50851"/>
    </source>
</evidence>
<dbReference type="Gene3D" id="1.10.287.560">
    <property type="entry name" value="Histidine kinase CheA-like, homodimeric domain"/>
    <property type="match status" value="1"/>
</dbReference>
<comment type="subcellular location">
    <subcellularLocation>
        <location evidence="2">Cytoplasm</location>
    </subcellularLocation>
</comment>
<keyword evidence="11" id="KW-0067">ATP-binding</keyword>
<comment type="caution">
    <text evidence="19">The sequence shown here is derived from an EMBL/GenBank/DDBJ whole genome shotgun (WGS) entry which is preliminary data.</text>
</comment>
<dbReference type="Gene3D" id="1.20.120.160">
    <property type="entry name" value="HPT domain"/>
    <property type="match status" value="1"/>
</dbReference>
<evidence type="ECO:0000256" key="7">
    <source>
        <dbReference type="ARBA" id="ARBA00022553"/>
    </source>
</evidence>
<evidence type="ECO:0000256" key="2">
    <source>
        <dbReference type="ARBA" id="ARBA00004496"/>
    </source>
</evidence>
<dbReference type="InterPro" id="IPR005467">
    <property type="entry name" value="His_kinase_dom"/>
</dbReference>
<dbReference type="PROSITE" id="PS50894">
    <property type="entry name" value="HPT"/>
    <property type="match status" value="1"/>
</dbReference>
<dbReference type="Pfam" id="PF01584">
    <property type="entry name" value="CheW"/>
    <property type="match status" value="1"/>
</dbReference>
<dbReference type="Pfam" id="PF02895">
    <property type="entry name" value="H-kinase_dim"/>
    <property type="match status" value="1"/>
</dbReference>
<evidence type="ECO:0000256" key="10">
    <source>
        <dbReference type="ARBA" id="ARBA00022777"/>
    </source>
</evidence>
<dbReference type="FunFam" id="3.30.565.10:FF:000016">
    <property type="entry name" value="Chemotaxis protein CheA, putative"/>
    <property type="match status" value="1"/>
</dbReference>
<evidence type="ECO:0000259" key="18">
    <source>
        <dbReference type="PROSITE" id="PS50894"/>
    </source>
</evidence>
<dbReference type="SUPFAM" id="SSF47226">
    <property type="entry name" value="Histidine-containing phosphotransfer domain, HPT domain"/>
    <property type="match status" value="1"/>
</dbReference>
<comment type="catalytic activity">
    <reaction evidence="1">
        <text>ATP + protein L-histidine = ADP + protein N-phospho-L-histidine.</text>
        <dbReference type="EC" id="2.7.13.3"/>
    </reaction>
</comment>
<dbReference type="SMART" id="SM00387">
    <property type="entry name" value="HATPase_c"/>
    <property type="match status" value="1"/>
</dbReference>
<dbReference type="SUPFAM" id="SSF50341">
    <property type="entry name" value="CheW-like"/>
    <property type="match status" value="1"/>
</dbReference>
<dbReference type="InterPro" id="IPR036097">
    <property type="entry name" value="HisK_dim/P_sf"/>
</dbReference>
<dbReference type="SMART" id="SM00073">
    <property type="entry name" value="HPT"/>
    <property type="match status" value="1"/>
</dbReference>
<dbReference type="PANTHER" id="PTHR43395">
    <property type="entry name" value="SENSOR HISTIDINE KINASE CHEA"/>
    <property type="match status" value="1"/>
</dbReference>
<organism evidence="19 20">
    <name type="scientific">Clostridium magnum DSM 2767</name>
    <dbReference type="NCBI Taxonomy" id="1121326"/>
    <lineage>
        <taxon>Bacteria</taxon>
        <taxon>Bacillati</taxon>
        <taxon>Bacillota</taxon>
        <taxon>Clostridia</taxon>
        <taxon>Eubacteriales</taxon>
        <taxon>Clostridiaceae</taxon>
        <taxon>Clostridium</taxon>
    </lineage>
</organism>
<dbReference type="PANTHER" id="PTHR43395:SF10">
    <property type="entry name" value="CHEMOTAXIS PROTEIN CHEA"/>
    <property type="match status" value="1"/>
</dbReference>
<keyword evidence="12" id="KW-0902">Two-component regulatory system</keyword>
<dbReference type="SMART" id="SM01231">
    <property type="entry name" value="H-kinase_dim"/>
    <property type="match status" value="1"/>
</dbReference>
<keyword evidence="6" id="KW-0145">Chemotaxis</keyword>
<dbReference type="GO" id="GO:0005524">
    <property type="term" value="F:ATP binding"/>
    <property type="evidence" value="ECO:0007669"/>
    <property type="project" value="UniProtKB-KW"/>
</dbReference>
<dbReference type="InterPro" id="IPR036061">
    <property type="entry name" value="CheW-like_dom_sf"/>
</dbReference>
<gene>
    <name evidence="19" type="primary">cheA_6</name>
    <name evidence="19" type="ORF">CLMAG_41260</name>
</gene>
<dbReference type="Pfam" id="PF07194">
    <property type="entry name" value="P2"/>
    <property type="match status" value="1"/>
</dbReference>
<dbReference type="InterPro" id="IPR051315">
    <property type="entry name" value="Bact_Chemotaxis_CheA"/>
</dbReference>
<dbReference type="Pfam" id="PF02518">
    <property type="entry name" value="HATPase_c"/>
    <property type="match status" value="1"/>
</dbReference>
<dbReference type="GO" id="GO:0006935">
    <property type="term" value="P:chemotaxis"/>
    <property type="evidence" value="ECO:0007669"/>
    <property type="project" value="UniProtKB-KW"/>
</dbReference>
<evidence type="ECO:0000256" key="3">
    <source>
        <dbReference type="ARBA" id="ARBA00012438"/>
    </source>
</evidence>
<evidence type="ECO:0000313" key="19">
    <source>
        <dbReference type="EMBL" id="KZL90355.1"/>
    </source>
</evidence>
<dbReference type="PROSITE" id="PS50109">
    <property type="entry name" value="HIS_KIN"/>
    <property type="match status" value="1"/>
</dbReference>
<evidence type="ECO:0000256" key="9">
    <source>
        <dbReference type="ARBA" id="ARBA00022741"/>
    </source>
</evidence>
<feature type="domain" description="CheW-like" evidence="17">
    <location>
        <begin position="553"/>
        <end position="688"/>
    </location>
</feature>
<dbReference type="InterPro" id="IPR004358">
    <property type="entry name" value="Sig_transdc_His_kin-like_C"/>
</dbReference>
<sequence length="688" mass="77669">MSEIFSQEPMLDMFIFETTQLIEQLEQTVIKSEKLSCYTESAINEIFRIMHTIKGSSAMMLFENISSISHAMEDMFYFIREERPKNIDCLKLTDIVLEGIDFIKIEVDKIISGKKPEGDASVLMTQIKSFLSELKQNNLLPETVVDELQCDAIDIQHKYNISKTTLDSSKKNAYKAVIYFEEDCEMEDIHAFTVINTIKDIANEIYYLPDDISDCGDNVEIIRKEGFKICFKSDYNFDKIHSILMQTVFLRDLELSQLEAYEEFKQSKQIEQIILDEPSPGKTEQATSNRSEKDTHQISSHQNIISVNVWKLDKLMDLIGELVISEAMVIENPDLDGVTLDNFQKASRQLQKITSELQDIVMSIRMVPLSTTFQKMNRIVRDMCKKLDKEVELKIMGEETEVDKNIIDHISDPLMHIIRNSIDHGIESAEERRSVGKSKVGTVTLEGKNAGGDVLIIIKDNGRGLNKEKILQRAGENGLVNRPENKLTDKEIYSYIFLPGFSTKEKITEFSGRGVGMDVVTKNIGTIGGVISVDSTPGEGTVITLKIPLTLAIINGMTIRVGQSRYTVPIINIKESFKAKANDIIRDTDGNEMILIRGQCHPILRLHELHSVETEIVNIPDGIILMVENEGKSICIFADELLGENQVVVKALPNYFRNFKKIRGLAGCTLLGDGGISLILDISDLINY</sequence>
<dbReference type="EC" id="2.7.13.3" evidence="3"/>
<evidence type="ECO:0000256" key="13">
    <source>
        <dbReference type="ARBA" id="ARBA00035100"/>
    </source>
</evidence>
<dbReference type="AlphaFoldDB" id="A0A161WFE0"/>
<dbReference type="SUPFAM" id="SSF55052">
    <property type="entry name" value="CheY-binding domain of CheA"/>
    <property type="match status" value="1"/>
</dbReference>
<evidence type="ECO:0000256" key="1">
    <source>
        <dbReference type="ARBA" id="ARBA00000085"/>
    </source>
</evidence>
<dbReference type="SMART" id="SM00260">
    <property type="entry name" value="CheW"/>
    <property type="match status" value="1"/>
</dbReference>
<evidence type="ECO:0000313" key="20">
    <source>
        <dbReference type="Proteomes" id="UP000076603"/>
    </source>
</evidence>
<dbReference type="InterPro" id="IPR002545">
    <property type="entry name" value="CheW-lke_dom"/>
</dbReference>
<evidence type="ECO:0000256" key="12">
    <source>
        <dbReference type="ARBA" id="ARBA00023012"/>
    </source>
</evidence>
<dbReference type="InterPro" id="IPR036641">
    <property type="entry name" value="HPT_dom_sf"/>
</dbReference>
<dbReference type="CDD" id="cd16916">
    <property type="entry name" value="HATPase_CheA-like"/>
    <property type="match status" value="1"/>
</dbReference>
<evidence type="ECO:0000256" key="11">
    <source>
        <dbReference type="ARBA" id="ARBA00022840"/>
    </source>
</evidence>
<keyword evidence="20" id="KW-1185">Reference proteome</keyword>
<dbReference type="InterPro" id="IPR037006">
    <property type="entry name" value="CheA-like_homodim_sf"/>
</dbReference>
<feature type="region of interest" description="Disordered" evidence="15">
    <location>
        <begin position="275"/>
        <end position="297"/>
    </location>
</feature>
<dbReference type="InterPro" id="IPR036890">
    <property type="entry name" value="HATPase_C_sf"/>
</dbReference>
<dbReference type="Proteomes" id="UP000076603">
    <property type="component" value="Unassembled WGS sequence"/>
</dbReference>
<dbReference type="InterPro" id="IPR003594">
    <property type="entry name" value="HATPase_dom"/>
</dbReference>
<keyword evidence="5" id="KW-0963">Cytoplasm</keyword>
<name>A0A161WFE0_9CLOT</name>
<feature type="domain" description="HPt" evidence="18">
    <location>
        <begin position="3"/>
        <end position="110"/>
    </location>
</feature>
<dbReference type="PROSITE" id="PS50851">
    <property type="entry name" value="CHEW"/>
    <property type="match status" value="1"/>
</dbReference>
<dbReference type="PRINTS" id="PR00344">
    <property type="entry name" value="BCTRLSENSOR"/>
</dbReference>
<dbReference type="Gene3D" id="3.30.565.10">
    <property type="entry name" value="Histidine kinase-like ATPase, C-terminal domain"/>
    <property type="match status" value="1"/>
</dbReference>
<dbReference type="Gene3D" id="2.30.30.40">
    <property type="entry name" value="SH3 Domains"/>
    <property type="match status" value="1"/>
</dbReference>
<dbReference type="InterPro" id="IPR004105">
    <property type="entry name" value="CheA-like_dim"/>
</dbReference>
<keyword evidence="7 14" id="KW-0597">Phosphoprotein</keyword>
<dbReference type="GO" id="GO:0005737">
    <property type="term" value="C:cytoplasm"/>
    <property type="evidence" value="ECO:0007669"/>
    <property type="project" value="UniProtKB-SubCell"/>
</dbReference>
<dbReference type="RefSeq" id="WP_066626551.1">
    <property type="nucleotide sequence ID" value="NZ_FQXL01000008.1"/>
</dbReference>
<evidence type="ECO:0000259" key="16">
    <source>
        <dbReference type="PROSITE" id="PS50109"/>
    </source>
</evidence>
<dbReference type="Pfam" id="PF01627">
    <property type="entry name" value="Hpt"/>
    <property type="match status" value="1"/>
</dbReference>
<dbReference type="SUPFAM" id="SSF55874">
    <property type="entry name" value="ATPase domain of HSP90 chaperone/DNA topoisomerase II/histidine kinase"/>
    <property type="match status" value="1"/>
</dbReference>